<evidence type="ECO:0000256" key="1">
    <source>
        <dbReference type="ARBA" id="ARBA00000966"/>
    </source>
</evidence>
<dbReference type="GO" id="GO:0030245">
    <property type="term" value="P:cellulose catabolic process"/>
    <property type="evidence" value="ECO:0007669"/>
    <property type="project" value="UniProtKB-KW"/>
</dbReference>
<dbReference type="InterPro" id="IPR012341">
    <property type="entry name" value="6hp_glycosidase-like_sf"/>
</dbReference>
<dbReference type="SUPFAM" id="SSF48208">
    <property type="entry name" value="Six-hairpin glycosidases"/>
    <property type="match status" value="1"/>
</dbReference>
<keyword evidence="4 9" id="KW-0378">Hydrolase</keyword>
<evidence type="ECO:0000256" key="6">
    <source>
        <dbReference type="ARBA" id="ARBA00023295"/>
    </source>
</evidence>
<gene>
    <name evidence="9" type="ORF">C7378_0951</name>
</gene>
<dbReference type="EMBL" id="SMGK01000001">
    <property type="protein sequence ID" value="TCK75947.1"/>
    <property type="molecule type" value="Genomic_DNA"/>
</dbReference>
<evidence type="ECO:0000256" key="3">
    <source>
        <dbReference type="ARBA" id="ARBA00012601"/>
    </source>
</evidence>
<evidence type="ECO:0000313" key="9">
    <source>
        <dbReference type="EMBL" id="TCK75947.1"/>
    </source>
</evidence>
<evidence type="ECO:0000256" key="7">
    <source>
        <dbReference type="ARBA" id="ARBA00023326"/>
    </source>
</evidence>
<dbReference type="Proteomes" id="UP000295210">
    <property type="component" value="Unassembled WGS sequence"/>
</dbReference>
<proteinExistence type="inferred from homology"/>
<feature type="signal peptide" evidence="8">
    <location>
        <begin position="1"/>
        <end position="27"/>
    </location>
</feature>
<keyword evidence="8" id="KW-0732">Signal</keyword>
<dbReference type="PRINTS" id="PR00735">
    <property type="entry name" value="GLHYDRLASE8"/>
</dbReference>
<dbReference type="EC" id="3.2.1.4" evidence="3"/>
<keyword evidence="7" id="KW-0624">Polysaccharide degradation</keyword>
<evidence type="ECO:0000256" key="2">
    <source>
        <dbReference type="ARBA" id="ARBA00009209"/>
    </source>
</evidence>
<dbReference type="AlphaFoldDB" id="A0A4R1LDY0"/>
<comment type="similarity">
    <text evidence="2">Belongs to the glycosyl hydrolase 8 (cellulase D) family.</text>
</comment>
<keyword evidence="6" id="KW-0326">Glycosidase</keyword>
<evidence type="ECO:0000256" key="8">
    <source>
        <dbReference type="SAM" id="SignalP"/>
    </source>
</evidence>
<comment type="caution">
    <text evidence="9">The sequence shown here is derived from an EMBL/GenBank/DDBJ whole genome shotgun (WGS) entry which is preliminary data.</text>
</comment>
<evidence type="ECO:0000313" key="10">
    <source>
        <dbReference type="Proteomes" id="UP000295210"/>
    </source>
</evidence>
<accession>A0A4R1LDY0</accession>
<protein>
    <recommendedName>
        <fullName evidence="3">cellulase</fullName>
        <ecNumber evidence="3">3.2.1.4</ecNumber>
    </recommendedName>
</protein>
<evidence type="ECO:0000256" key="5">
    <source>
        <dbReference type="ARBA" id="ARBA00023001"/>
    </source>
</evidence>
<reference evidence="9 10" key="1">
    <citation type="submission" date="2019-03" db="EMBL/GenBank/DDBJ databases">
        <title>Genomic Encyclopedia of Type Strains, Phase IV (KMG-IV): sequencing the most valuable type-strain genomes for metagenomic binning, comparative biology and taxonomic classification.</title>
        <authorList>
            <person name="Goeker M."/>
        </authorList>
    </citation>
    <scope>NUCLEOTIDE SEQUENCE [LARGE SCALE GENOMIC DNA]</scope>
    <source>
        <strain evidence="9 10">DSM 103428</strain>
    </source>
</reference>
<dbReference type="Pfam" id="PF01270">
    <property type="entry name" value="Glyco_hydro_8"/>
    <property type="match status" value="1"/>
</dbReference>
<sequence length="384" mass="42052">MEFRRKRSFRTVLLAAALLAAPISCLAQGWPLWQDYSSVFIDAQGRVVDHQAGDRTTSEGQSYGLFFSLVANDRQTFDKLLHWTQNNLAGGDLTARLPGWQWGRAGDGEWKLLDSHSAADSDLWIAYSLLEAGRLWQQPHYTAIGKALAARIASTEVADLPGFGPMLLPGETGFHPNADTWVLNPCYLPQPLIARMAAVDPQGPWRRLAADLPRFLSQSASHGFAMDWVTYRPGEGFRPAPAPGQFAAPTGSYDAIRVYLWAGITAPAAPGRAAVLESLSGMAAYLRSHPLPPEKVNPDGSILSANGPVGFSAATVPFLQALGLQNALRRQQSRLSQEKNPSTGLFGQQPTYYDQNLAMFGRGWATQRFSFSPDGELNVKWKRL</sequence>
<dbReference type="InterPro" id="IPR008928">
    <property type="entry name" value="6-hairpin_glycosidase_sf"/>
</dbReference>
<dbReference type="GO" id="GO:0008810">
    <property type="term" value="F:cellulase activity"/>
    <property type="evidence" value="ECO:0007669"/>
    <property type="project" value="UniProtKB-EC"/>
</dbReference>
<dbReference type="RefSeq" id="WP_131992347.1">
    <property type="nucleotide sequence ID" value="NZ_SMGK01000001.1"/>
</dbReference>
<dbReference type="NCBIfam" id="NF008305">
    <property type="entry name" value="PRK11097.1"/>
    <property type="match status" value="1"/>
</dbReference>
<keyword evidence="10" id="KW-1185">Reference proteome</keyword>
<keyword evidence="7" id="KW-0119">Carbohydrate metabolism</keyword>
<comment type="catalytic activity">
    <reaction evidence="1">
        <text>Endohydrolysis of (1-&gt;4)-beta-D-glucosidic linkages in cellulose, lichenin and cereal beta-D-glucans.</text>
        <dbReference type="EC" id="3.2.1.4"/>
    </reaction>
</comment>
<keyword evidence="5" id="KW-0136">Cellulose degradation</keyword>
<dbReference type="OrthoDB" id="9766708at2"/>
<feature type="chain" id="PRO_5020225111" description="cellulase" evidence="8">
    <location>
        <begin position="28"/>
        <end position="384"/>
    </location>
</feature>
<evidence type="ECO:0000256" key="4">
    <source>
        <dbReference type="ARBA" id="ARBA00022801"/>
    </source>
</evidence>
<name>A0A4R1LDY0_9BACT</name>
<organism evidence="9 10">
    <name type="scientific">Acidipila rosea</name>
    <dbReference type="NCBI Taxonomy" id="768535"/>
    <lineage>
        <taxon>Bacteria</taxon>
        <taxon>Pseudomonadati</taxon>
        <taxon>Acidobacteriota</taxon>
        <taxon>Terriglobia</taxon>
        <taxon>Terriglobales</taxon>
        <taxon>Acidobacteriaceae</taxon>
        <taxon>Acidipila</taxon>
    </lineage>
</organism>
<dbReference type="Gene3D" id="1.50.10.10">
    <property type="match status" value="1"/>
</dbReference>
<dbReference type="InterPro" id="IPR002037">
    <property type="entry name" value="Glyco_hydro_8"/>
</dbReference>